<keyword evidence="4" id="KW-1185">Reference proteome</keyword>
<comment type="caution">
    <text evidence="3">The sequence shown here is derived from an EMBL/GenBank/DDBJ whole genome shotgun (WGS) entry which is preliminary data.</text>
</comment>
<dbReference type="Pfam" id="PF24883">
    <property type="entry name" value="NPHP3_N"/>
    <property type="match status" value="1"/>
</dbReference>
<dbReference type="SUPFAM" id="SSF52540">
    <property type="entry name" value="P-loop containing nucleoside triphosphate hydrolases"/>
    <property type="match status" value="1"/>
</dbReference>
<dbReference type="PROSITE" id="PS50837">
    <property type="entry name" value="NACHT"/>
    <property type="match status" value="1"/>
</dbReference>
<dbReference type="PANTHER" id="PTHR10039:SF15">
    <property type="entry name" value="NACHT DOMAIN-CONTAINING PROTEIN"/>
    <property type="match status" value="1"/>
</dbReference>
<proteinExistence type="predicted"/>
<feature type="domain" description="NACHT" evidence="2">
    <location>
        <begin position="261"/>
        <end position="404"/>
    </location>
</feature>
<dbReference type="CDD" id="cd21037">
    <property type="entry name" value="MLKL_NTD"/>
    <property type="match status" value="1"/>
</dbReference>
<protein>
    <submittedName>
        <fullName evidence="3">AAA-16 domain-containing protein</fullName>
    </submittedName>
</protein>
<evidence type="ECO:0000313" key="4">
    <source>
        <dbReference type="Proteomes" id="UP000623467"/>
    </source>
</evidence>
<dbReference type="InterPro" id="IPR007111">
    <property type="entry name" value="NACHT_NTPase"/>
</dbReference>
<dbReference type="Gene3D" id="3.40.50.300">
    <property type="entry name" value="P-loop containing nucleotide triphosphate hydrolases"/>
    <property type="match status" value="1"/>
</dbReference>
<name>A0A8H6X5A1_9AGAR</name>
<gene>
    <name evidence="3" type="ORF">MSAN_02372700</name>
</gene>
<dbReference type="InterPro" id="IPR027417">
    <property type="entry name" value="P-loop_NTPase"/>
</dbReference>
<dbReference type="InterPro" id="IPR003593">
    <property type="entry name" value="AAA+_ATPase"/>
</dbReference>
<evidence type="ECO:0000259" key="2">
    <source>
        <dbReference type="PROSITE" id="PS50837"/>
    </source>
</evidence>
<sequence length="831" mass="94039">MSSQAFDVVLDITPTIFDLAEDVVSLLPIPGLVHVVKGLSGIVDAVKASGKARVHDGARRAFMDQVTTLSNTLKNILKRTGAAAHDAGDAKDGLIQDINRSEALRSRIQTLERTIDELGISVNDLKRGRGVYGFLKAVIYSARNEETITDMKDKLASAIQIFKFEEQLSIEIVLDHVIRTAEETRKAQEGEGVDQNYERYTQSQIYMTDDGEVLDAIPRESAGYRCVDELKSGFFEGTRGELLKELISWSRGEFPEDDPKRIYFLSGRAGLGKSSIAHRLCVLLGEPTLGASFFFGRGDMKSTRRFFSTLAHQFAMSQPLIRPHIVNAAREYYKQDQEQQMRYAFKELLQSSLASASLATHSPVIIVIDGLDELNEQGRISELLNFLFKIARVQWIRIFITSRPEPHILSMLTSAEVAPMIYHRRLEDTLHEWAYDVRYYLVETISKMSPYSDFIRDNPQFLTRLIRRVGGVFMLARIAVEFLKANCDHPDPKEQFELLLSSVGDPGLSDLDVISDVTSSVRTLAPPNFDAVYLQILISAFPPQELHDSSSRRVNLQSFLTIIALQRRTMTPEAMGLLWPGLSKGYIVWMRDRLRSALVMDKERYVSPLNATFGQFLVDQDRCTDPLYCVRLSTGQAKLAMTCIAAFTFEKISGYLTAANGALVEKFINYAVSNWNVHLQQAEVNDELKERMKQLIDCQMPCYTRAFGWSERGVCSGIRAWLKDSKDAAQISLKYAKSAAYSKLWWEMALKSSNLRTDTGATPPDITINAENISQKMLSIFDSGEIPEEQQVVVTSSDIERYEAVHKELVKRIQRENMQKFWFNPELGRRR</sequence>
<organism evidence="3 4">
    <name type="scientific">Mycena sanguinolenta</name>
    <dbReference type="NCBI Taxonomy" id="230812"/>
    <lineage>
        <taxon>Eukaryota</taxon>
        <taxon>Fungi</taxon>
        <taxon>Dikarya</taxon>
        <taxon>Basidiomycota</taxon>
        <taxon>Agaricomycotina</taxon>
        <taxon>Agaricomycetes</taxon>
        <taxon>Agaricomycetidae</taxon>
        <taxon>Agaricales</taxon>
        <taxon>Marasmiineae</taxon>
        <taxon>Mycenaceae</taxon>
        <taxon>Mycena</taxon>
    </lineage>
</organism>
<dbReference type="InterPro" id="IPR056884">
    <property type="entry name" value="NPHP3-like_N"/>
</dbReference>
<evidence type="ECO:0000313" key="3">
    <source>
        <dbReference type="EMBL" id="KAF7334742.1"/>
    </source>
</evidence>
<dbReference type="Proteomes" id="UP000623467">
    <property type="component" value="Unassembled WGS sequence"/>
</dbReference>
<dbReference type="PANTHER" id="PTHR10039">
    <property type="entry name" value="AMELOGENIN"/>
    <property type="match status" value="1"/>
</dbReference>
<keyword evidence="1" id="KW-0677">Repeat</keyword>
<evidence type="ECO:0000256" key="1">
    <source>
        <dbReference type="ARBA" id="ARBA00022737"/>
    </source>
</evidence>
<dbReference type="EMBL" id="JACAZH010000046">
    <property type="protein sequence ID" value="KAF7334742.1"/>
    <property type="molecule type" value="Genomic_DNA"/>
</dbReference>
<dbReference type="OrthoDB" id="2892288at2759"/>
<dbReference type="AlphaFoldDB" id="A0A8H6X5A1"/>
<dbReference type="InterPro" id="IPR059179">
    <property type="entry name" value="MLKL-like_MCAfunc"/>
</dbReference>
<accession>A0A8H6X5A1</accession>
<reference evidence="3" key="1">
    <citation type="submission" date="2020-05" db="EMBL/GenBank/DDBJ databases">
        <title>Mycena genomes resolve the evolution of fungal bioluminescence.</title>
        <authorList>
            <person name="Tsai I.J."/>
        </authorList>
    </citation>
    <scope>NUCLEOTIDE SEQUENCE</scope>
    <source>
        <strain evidence="3">160909Yilan</strain>
    </source>
</reference>
<dbReference type="SMART" id="SM00382">
    <property type="entry name" value="AAA"/>
    <property type="match status" value="1"/>
</dbReference>